<evidence type="ECO:0000313" key="2">
    <source>
        <dbReference type="EMBL" id="SMC43112.1"/>
    </source>
</evidence>
<feature type="transmembrane region" description="Helical" evidence="1">
    <location>
        <begin position="79"/>
        <end position="101"/>
    </location>
</feature>
<gene>
    <name evidence="2" type="ORF">SAMN06296008_10494</name>
</gene>
<evidence type="ECO:0000313" key="3">
    <source>
        <dbReference type="Proteomes" id="UP000192708"/>
    </source>
</evidence>
<reference evidence="2 3" key="1">
    <citation type="submission" date="2017-04" db="EMBL/GenBank/DDBJ databases">
        <authorList>
            <person name="Afonso C.L."/>
            <person name="Miller P.J."/>
            <person name="Scott M.A."/>
            <person name="Spackman E."/>
            <person name="Goraichik I."/>
            <person name="Dimitrov K.M."/>
            <person name="Suarez D.L."/>
            <person name="Swayne D.E."/>
        </authorList>
    </citation>
    <scope>NUCLEOTIDE SEQUENCE [LARGE SCALE GENOMIC DNA]</scope>
    <source>
        <strain evidence="2 3">VK13</strain>
    </source>
</reference>
<evidence type="ECO:0000256" key="1">
    <source>
        <dbReference type="SAM" id="Phobius"/>
    </source>
</evidence>
<organism evidence="2 3">
    <name type="scientific">Polynucleobacter kasalickyi</name>
    <dbReference type="NCBI Taxonomy" id="1938817"/>
    <lineage>
        <taxon>Bacteria</taxon>
        <taxon>Pseudomonadati</taxon>
        <taxon>Pseudomonadota</taxon>
        <taxon>Betaproteobacteria</taxon>
        <taxon>Burkholderiales</taxon>
        <taxon>Burkholderiaceae</taxon>
        <taxon>Polynucleobacter</taxon>
    </lineage>
</organism>
<keyword evidence="1" id="KW-0812">Transmembrane</keyword>
<feature type="transmembrane region" description="Helical" evidence="1">
    <location>
        <begin position="157"/>
        <end position="177"/>
    </location>
</feature>
<feature type="transmembrane region" description="Helical" evidence="1">
    <location>
        <begin position="121"/>
        <end position="145"/>
    </location>
</feature>
<dbReference type="STRING" id="1938817.SAMN06296008_10494"/>
<keyword evidence="3" id="KW-1185">Reference proteome</keyword>
<sequence length="268" mass="30940">MNYRLTFVFNLFGKSMTSVWLPLLFTIFVWWFSTGFILWLDRFSPHYFKTIMFLSTIVLLLAFLGLYHSSRTNTVTNAYCAFSCALLIWGWQELGFLLGYVTGSRKTPCPENAKGWLRAKYAFQAVNHHELALIVLLLIVVVISLDAKNMTGLWTFLILWLMRQSAKLNIFFGVLNLNENFLPTHLKYLQTYFRRAPMNYLMPVSLVGSMLFVVPLWTDATIVGLSSPEVVSKTILATLLSLAILEHLLLVIPFQVEFLWKWGFRQEG</sequence>
<dbReference type="Proteomes" id="UP000192708">
    <property type="component" value="Unassembled WGS sequence"/>
</dbReference>
<feature type="transmembrane region" description="Helical" evidence="1">
    <location>
        <begin position="230"/>
        <end position="252"/>
    </location>
</feature>
<dbReference type="AlphaFoldDB" id="A0A1W1Z483"/>
<feature type="transmembrane region" description="Helical" evidence="1">
    <location>
        <begin position="198"/>
        <end position="218"/>
    </location>
</feature>
<keyword evidence="1" id="KW-1133">Transmembrane helix</keyword>
<dbReference type="EMBL" id="FWXJ01000004">
    <property type="protein sequence ID" value="SMC43112.1"/>
    <property type="molecule type" value="Genomic_DNA"/>
</dbReference>
<proteinExistence type="predicted"/>
<feature type="transmembrane region" description="Helical" evidence="1">
    <location>
        <begin position="20"/>
        <end position="40"/>
    </location>
</feature>
<keyword evidence="1" id="KW-0472">Membrane</keyword>
<dbReference type="Pfam" id="PF12291">
    <property type="entry name" value="DUF3623"/>
    <property type="match status" value="1"/>
</dbReference>
<dbReference type="NCBIfam" id="TIGR03055">
    <property type="entry name" value="photo_alph_chp2"/>
    <property type="match status" value="1"/>
</dbReference>
<feature type="transmembrane region" description="Helical" evidence="1">
    <location>
        <begin position="47"/>
        <end position="67"/>
    </location>
</feature>
<protein>
    <submittedName>
        <fullName evidence="2">Putative photosynthetic complex assembly protein 2</fullName>
    </submittedName>
</protein>
<dbReference type="InterPro" id="IPR017496">
    <property type="entry name" value="Photo_alph_chp2"/>
</dbReference>
<accession>A0A1W1Z483</accession>
<name>A0A1W1Z483_9BURK</name>